<keyword evidence="2" id="KW-1185">Reference proteome</keyword>
<evidence type="ECO:0000313" key="1">
    <source>
        <dbReference type="EMBL" id="MBB4787480.1"/>
    </source>
</evidence>
<reference evidence="1 2" key="1">
    <citation type="submission" date="2020-08" db="EMBL/GenBank/DDBJ databases">
        <title>Sequencing the genomes of 1000 actinobacteria strains.</title>
        <authorList>
            <person name="Klenk H.-P."/>
        </authorList>
    </citation>
    <scope>NUCLEOTIDE SEQUENCE [LARGE SCALE GENOMIC DNA]</scope>
    <source>
        <strain evidence="1 2">DSM 41530</strain>
    </source>
</reference>
<protein>
    <submittedName>
        <fullName evidence="1">Uncharacterized protein</fullName>
    </submittedName>
</protein>
<sequence length="43" mass="4232">MSVGDDRADVGAGQRLAVLGEAVGGTAVAVMSRLGASHHVCIP</sequence>
<name>A0ABR6LYP9_9ACTN</name>
<gene>
    <name evidence="1" type="ORF">BJY27_008527</name>
</gene>
<proteinExistence type="predicted"/>
<dbReference type="EMBL" id="JACHNG010000002">
    <property type="protein sequence ID" value="MBB4787480.1"/>
    <property type="molecule type" value="Genomic_DNA"/>
</dbReference>
<comment type="caution">
    <text evidence="1">The sequence shown here is derived from an EMBL/GenBank/DDBJ whole genome shotgun (WGS) entry which is preliminary data.</text>
</comment>
<dbReference type="RefSeq" id="WP_020874815.1">
    <property type="nucleotide sequence ID" value="NZ_CP157811.1"/>
</dbReference>
<dbReference type="Proteomes" id="UP000530530">
    <property type="component" value="Unassembled WGS sequence"/>
</dbReference>
<organism evidence="1 2">
    <name type="scientific">Streptomyces rapamycinicus</name>
    <dbReference type="NCBI Taxonomy" id="1226757"/>
    <lineage>
        <taxon>Bacteria</taxon>
        <taxon>Bacillati</taxon>
        <taxon>Actinomycetota</taxon>
        <taxon>Actinomycetes</taxon>
        <taxon>Kitasatosporales</taxon>
        <taxon>Streptomycetaceae</taxon>
        <taxon>Streptomyces</taxon>
        <taxon>Streptomyces violaceusniger group</taxon>
    </lineage>
</organism>
<accession>A0ABR6LYP9</accession>
<evidence type="ECO:0000313" key="2">
    <source>
        <dbReference type="Proteomes" id="UP000530530"/>
    </source>
</evidence>